<proteinExistence type="predicted"/>
<gene>
    <name evidence="1" type="ORF">SDC9_102751</name>
</gene>
<protein>
    <submittedName>
        <fullName evidence="1">Uncharacterized protein</fullName>
    </submittedName>
</protein>
<evidence type="ECO:0000313" key="1">
    <source>
        <dbReference type="EMBL" id="MPM55953.1"/>
    </source>
</evidence>
<comment type="caution">
    <text evidence="1">The sequence shown here is derived from an EMBL/GenBank/DDBJ whole genome shotgun (WGS) entry which is preliminary data.</text>
</comment>
<dbReference type="Gene3D" id="3.30.2320.50">
    <property type="match status" value="1"/>
</dbReference>
<reference evidence="1" key="1">
    <citation type="submission" date="2019-08" db="EMBL/GenBank/DDBJ databases">
        <authorList>
            <person name="Kucharzyk K."/>
            <person name="Murdoch R.W."/>
            <person name="Higgins S."/>
            <person name="Loffler F."/>
        </authorList>
    </citation>
    <scope>NUCLEOTIDE SEQUENCE</scope>
</reference>
<dbReference type="EMBL" id="VSSQ01015516">
    <property type="protein sequence ID" value="MPM55953.1"/>
    <property type="molecule type" value="Genomic_DNA"/>
</dbReference>
<name>A0A645AYJ9_9ZZZZ</name>
<dbReference type="AlphaFoldDB" id="A0A645AYJ9"/>
<sequence>MHDSFLMQNIIKTLKEICRDNKFKRIQTVAFMVNENSHITQPHLREHLVELCEEYIDSDTTVIVVCGDVPELTAKIDYIEGEEA</sequence>
<organism evidence="1">
    <name type="scientific">bioreactor metagenome</name>
    <dbReference type="NCBI Taxonomy" id="1076179"/>
    <lineage>
        <taxon>unclassified sequences</taxon>
        <taxon>metagenomes</taxon>
        <taxon>ecological metagenomes</taxon>
    </lineage>
</organism>
<accession>A0A645AYJ9</accession>